<protein>
    <submittedName>
        <fullName evidence="1">Aldo/keto reductase family protein</fullName>
    </submittedName>
</protein>
<accession>A0A1G8YJT5</accession>
<name>A0A1G8YJT5_9PSEU</name>
<dbReference type="GO" id="GO:0005829">
    <property type="term" value="C:cytosol"/>
    <property type="evidence" value="ECO:0007669"/>
    <property type="project" value="TreeGrafter"/>
</dbReference>
<dbReference type="PANTHER" id="PTHR42686">
    <property type="entry name" value="GH17980P-RELATED"/>
    <property type="match status" value="1"/>
</dbReference>
<proteinExistence type="predicted"/>
<reference evidence="2" key="1">
    <citation type="submission" date="2016-10" db="EMBL/GenBank/DDBJ databases">
        <authorList>
            <person name="Varghese N."/>
            <person name="Submissions S."/>
        </authorList>
    </citation>
    <scope>NUCLEOTIDE SEQUENCE [LARGE SCALE GENOMIC DNA]</scope>
    <source>
        <strain evidence="2">DSM 44796</strain>
    </source>
</reference>
<dbReference type="Proteomes" id="UP000199682">
    <property type="component" value="Unassembled WGS sequence"/>
</dbReference>
<dbReference type="InterPro" id="IPR036812">
    <property type="entry name" value="NAD(P)_OxRdtase_dom_sf"/>
</dbReference>
<dbReference type="GO" id="GO:0016491">
    <property type="term" value="F:oxidoreductase activity"/>
    <property type="evidence" value="ECO:0007669"/>
    <property type="project" value="InterPro"/>
</dbReference>
<gene>
    <name evidence="1" type="ORF">SAMN04488074_10470</name>
</gene>
<evidence type="ECO:0000313" key="1">
    <source>
        <dbReference type="EMBL" id="SDK03016.1"/>
    </source>
</evidence>
<sequence>MSVVAAAPYNSGILARDRPEPGSWYDYAPADTDTSARVSEIADVCERFGVRLPSAALQFPLRHPAVVSVVAGPRTAREVAETTARATARIPDRLWELL</sequence>
<dbReference type="Gene3D" id="3.20.20.100">
    <property type="entry name" value="NADP-dependent oxidoreductase domain"/>
    <property type="match status" value="1"/>
</dbReference>
<dbReference type="InterPro" id="IPR020471">
    <property type="entry name" value="AKR"/>
</dbReference>
<dbReference type="SUPFAM" id="SSF51430">
    <property type="entry name" value="NAD(P)-linked oxidoreductase"/>
    <property type="match status" value="1"/>
</dbReference>
<dbReference type="EMBL" id="FNET01000004">
    <property type="protein sequence ID" value="SDK03016.1"/>
    <property type="molecule type" value="Genomic_DNA"/>
</dbReference>
<organism evidence="1 2">
    <name type="scientific">Lentzea albidocapillata subsp. violacea</name>
    <dbReference type="NCBI Taxonomy" id="128104"/>
    <lineage>
        <taxon>Bacteria</taxon>
        <taxon>Bacillati</taxon>
        <taxon>Actinomycetota</taxon>
        <taxon>Actinomycetes</taxon>
        <taxon>Pseudonocardiales</taxon>
        <taxon>Pseudonocardiaceae</taxon>
        <taxon>Lentzea</taxon>
    </lineage>
</organism>
<evidence type="ECO:0000313" key="2">
    <source>
        <dbReference type="Proteomes" id="UP000199682"/>
    </source>
</evidence>
<dbReference type="PANTHER" id="PTHR42686:SF1">
    <property type="entry name" value="GH17980P-RELATED"/>
    <property type="match status" value="1"/>
</dbReference>
<dbReference type="AlphaFoldDB" id="A0A1G8YJT5"/>